<protein>
    <submittedName>
        <fullName evidence="1">Uncharacterized protein</fullName>
    </submittedName>
</protein>
<proteinExistence type="predicted"/>
<gene>
    <name evidence="1" type="ORF">ATZ36_05555</name>
</gene>
<dbReference type="AlphaFoldDB" id="A0A1E5III0"/>
<reference evidence="1 2" key="1">
    <citation type="submission" date="2015-11" db="EMBL/GenBank/DDBJ databases">
        <title>Evidence for parallel genomic evolution in an endosymbiosis of termite gut flagellates.</title>
        <authorList>
            <person name="Zheng H."/>
        </authorList>
    </citation>
    <scope>NUCLEOTIDE SEQUENCE [LARGE SCALE GENOMIC DNA]</scope>
    <source>
        <strain evidence="1 2">CET450</strain>
    </source>
</reference>
<accession>A0A1E5III0</accession>
<keyword evidence="2" id="KW-1185">Reference proteome</keyword>
<evidence type="ECO:0000313" key="2">
    <source>
        <dbReference type="Proteomes" id="UP000095237"/>
    </source>
</evidence>
<dbReference type="EMBL" id="LNVX01000422">
    <property type="protein sequence ID" value="OEG70221.1"/>
    <property type="molecule type" value="Genomic_DNA"/>
</dbReference>
<organism evidence="1 2">
    <name type="scientific">Endomicrobium trichonymphae</name>
    <dbReference type="NCBI Taxonomy" id="1408204"/>
    <lineage>
        <taxon>Bacteria</taxon>
        <taxon>Pseudomonadati</taxon>
        <taxon>Elusimicrobiota</taxon>
        <taxon>Endomicrobiia</taxon>
        <taxon>Endomicrobiales</taxon>
        <taxon>Endomicrobiaceae</taxon>
        <taxon>Candidatus Endomicrobiellum</taxon>
    </lineage>
</organism>
<name>A0A1E5III0_ENDTX</name>
<sequence length="73" mass="8698">MLAVVPVGVYCYKHRIILPPPEAPKELYIMLHVLLCSIFFQKMIEKSMRWHNPLSLLKTIKTMSFELPIWHLY</sequence>
<comment type="caution">
    <text evidence="1">The sequence shown here is derived from an EMBL/GenBank/DDBJ whole genome shotgun (WGS) entry which is preliminary data.</text>
</comment>
<dbReference type="Proteomes" id="UP000095237">
    <property type="component" value="Unassembled WGS sequence"/>
</dbReference>
<evidence type="ECO:0000313" key="1">
    <source>
        <dbReference type="EMBL" id="OEG70221.1"/>
    </source>
</evidence>